<feature type="binding site" evidence="3">
    <location>
        <position position="252"/>
    </location>
    <ligand>
        <name>Mg(2+)</name>
        <dbReference type="ChEBI" id="CHEBI:18420"/>
        <label>1</label>
    </ligand>
</feature>
<evidence type="ECO:0000256" key="2">
    <source>
        <dbReference type="ARBA" id="ARBA00022801"/>
    </source>
</evidence>
<dbReference type="EMBL" id="JAOPMH010000001">
    <property type="protein sequence ID" value="MDH7889017.1"/>
    <property type="molecule type" value="Genomic_DNA"/>
</dbReference>
<gene>
    <name evidence="5" type="ORF">OB951_00030</name>
</gene>
<dbReference type="InterPro" id="IPR050792">
    <property type="entry name" value="ADP-ribosylglycohydrolase"/>
</dbReference>
<feature type="binding site" evidence="3">
    <location>
        <position position="74"/>
    </location>
    <ligand>
        <name>Mg(2+)</name>
        <dbReference type="ChEBI" id="CHEBI:18420"/>
        <label>1</label>
    </ligand>
</feature>
<accession>A0AA43P4L9</accession>
<dbReference type="InterPro" id="IPR036705">
    <property type="entry name" value="Ribosyl_crysJ1_sf"/>
</dbReference>
<name>A0AA43P4L9_9BIFI</name>
<evidence type="ECO:0000313" key="6">
    <source>
        <dbReference type="Proteomes" id="UP001161916"/>
    </source>
</evidence>
<reference evidence="5" key="1">
    <citation type="submission" date="2022-09" db="EMBL/GenBank/DDBJ databases">
        <authorList>
            <person name="Orihara K."/>
        </authorList>
    </citation>
    <scope>NUCLEOTIDE SEQUENCE</scope>
    <source>
        <strain evidence="5">YIT 13062</strain>
    </source>
</reference>
<evidence type="ECO:0000256" key="1">
    <source>
        <dbReference type="ARBA" id="ARBA00010702"/>
    </source>
</evidence>
<dbReference type="Gene3D" id="1.10.4080.10">
    <property type="entry name" value="ADP-ribosylation/Crystallin J1"/>
    <property type="match status" value="1"/>
</dbReference>
<comment type="similarity">
    <text evidence="1">Belongs to the ADP-ribosylglycohydrolase family.</text>
</comment>
<dbReference type="PANTHER" id="PTHR16222">
    <property type="entry name" value="ADP-RIBOSYLGLYCOHYDROLASE"/>
    <property type="match status" value="1"/>
</dbReference>
<feature type="binding site" evidence="3">
    <location>
        <position position="73"/>
    </location>
    <ligand>
        <name>Mg(2+)</name>
        <dbReference type="ChEBI" id="CHEBI:18420"/>
        <label>1</label>
    </ligand>
</feature>
<feature type="binding site" evidence="3">
    <location>
        <position position="253"/>
    </location>
    <ligand>
        <name>Mg(2+)</name>
        <dbReference type="ChEBI" id="CHEBI:18420"/>
        <label>1</label>
    </ligand>
</feature>
<keyword evidence="3" id="KW-0460">Magnesium</keyword>
<dbReference type="AlphaFoldDB" id="A0AA43P4L9"/>
<evidence type="ECO:0000256" key="3">
    <source>
        <dbReference type="PIRSR" id="PIRSR605502-1"/>
    </source>
</evidence>
<organism evidence="5 6">
    <name type="scientific">Bifidobacterium catenulatum subsp. kashiwanohense</name>
    <dbReference type="NCBI Taxonomy" id="630129"/>
    <lineage>
        <taxon>Bacteria</taxon>
        <taxon>Bacillati</taxon>
        <taxon>Actinomycetota</taxon>
        <taxon>Actinomycetes</taxon>
        <taxon>Bifidobacteriales</taxon>
        <taxon>Bifidobacteriaceae</taxon>
        <taxon>Bifidobacterium</taxon>
    </lineage>
</organism>
<comment type="cofactor">
    <cofactor evidence="3">
        <name>Mg(2+)</name>
        <dbReference type="ChEBI" id="CHEBI:18420"/>
    </cofactor>
    <text evidence="3">Binds 2 magnesium ions per subunit.</text>
</comment>
<keyword evidence="2" id="KW-0378">Hydrolase</keyword>
<sequence length="296" mass="32324">MGLFQFLSRRKPESEPAKASPPSLAQDKLKAVIYGLAIGDALGVPYEFQQRDTFTCTRLTGHGTHNQPAGTWSDDTALSLATLDSLNKCDGKVDATDLMIRYKMWLEYGMYMPDGNTYDTGITVATAIRSGHGCDGLDDNGNGSLMRMSPCAFYHLTDEGIRQVSAVTHAHEISLTACVQYVRILEGLVNHVPPHKAITDSGFPFDPTIPRTEVESDGFVLHTLNAALWCLTNTDNYQDCVLTAVNLGEDTDTTASVAGALAGAVYGFESIPQEWVGKLRGRELIDMYVSEATRKY</sequence>
<evidence type="ECO:0000256" key="4">
    <source>
        <dbReference type="SAM" id="MobiDB-lite"/>
    </source>
</evidence>
<dbReference type="GO" id="GO:0046872">
    <property type="term" value="F:metal ion binding"/>
    <property type="evidence" value="ECO:0007669"/>
    <property type="project" value="UniProtKB-KW"/>
</dbReference>
<evidence type="ECO:0000313" key="5">
    <source>
        <dbReference type="EMBL" id="MDH7889017.1"/>
    </source>
</evidence>
<proteinExistence type="inferred from homology"/>
<dbReference type="Proteomes" id="UP001161916">
    <property type="component" value="Unassembled WGS sequence"/>
</dbReference>
<reference evidence="5" key="2">
    <citation type="journal article" date="2023" name="Gut Microbes">
        <title>Characterization of Bifidobacterium kashiwanohense that utilizes both milk- and plant-derived oligosaccharides.</title>
        <authorList>
            <person name="Orihara K."/>
            <person name="Yahagi K."/>
            <person name="Saito Y."/>
            <person name="Watanabe Y."/>
            <person name="Sasai T."/>
            <person name="Hara T."/>
            <person name="Tsukuda N."/>
            <person name="Oki K."/>
            <person name="Fujimoto J."/>
            <person name="Matsuki T."/>
        </authorList>
    </citation>
    <scope>NUCLEOTIDE SEQUENCE</scope>
    <source>
        <strain evidence="5">YIT 13062</strain>
    </source>
</reference>
<feature type="binding site" evidence="3">
    <location>
        <position position="250"/>
    </location>
    <ligand>
        <name>Mg(2+)</name>
        <dbReference type="ChEBI" id="CHEBI:18420"/>
        <label>1</label>
    </ligand>
</feature>
<dbReference type="RefSeq" id="WP_281105212.1">
    <property type="nucleotide sequence ID" value="NZ_JAOPMH010000001.1"/>
</dbReference>
<dbReference type="GO" id="GO:0016787">
    <property type="term" value="F:hydrolase activity"/>
    <property type="evidence" value="ECO:0007669"/>
    <property type="project" value="UniProtKB-KW"/>
</dbReference>
<dbReference type="PANTHER" id="PTHR16222:SF24">
    <property type="entry name" value="ADP-RIBOSYLHYDROLASE ARH3"/>
    <property type="match status" value="1"/>
</dbReference>
<protein>
    <submittedName>
        <fullName evidence="5">ADP-ribosylglycohydrolase family protein</fullName>
    </submittedName>
</protein>
<dbReference type="SUPFAM" id="SSF101478">
    <property type="entry name" value="ADP-ribosylglycohydrolase"/>
    <property type="match status" value="1"/>
</dbReference>
<dbReference type="Pfam" id="PF03747">
    <property type="entry name" value="ADP_ribosyl_GH"/>
    <property type="match status" value="1"/>
</dbReference>
<comment type="caution">
    <text evidence="5">The sequence shown here is derived from an EMBL/GenBank/DDBJ whole genome shotgun (WGS) entry which is preliminary data.</text>
</comment>
<feature type="region of interest" description="Disordered" evidence="4">
    <location>
        <begin position="1"/>
        <end position="22"/>
    </location>
</feature>
<feature type="binding site" evidence="3">
    <location>
        <position position="75"/>
    </location>
    <ligand>
        <name>Mg(2+)</name>
        <dbReference type="ChEBI" id="CHEBI:18420"/>
        <label>1</label>
    </ligand>
</feature>
<dbReference type="InterPro" id="IPR005502">
    <property type="entry name" value="Ribosyl_crysJ1"/>
</dbReference>
<keyword evidence="3" id="KW-0479">Metal-binding</keyword>